<accession>A0AAN7K3T9</accession>
<proteinExistence type="inferred from homology"/>
<dbReference type="InterPro" id="IPR046960">
    <property type="entry name" value="PPR_At4g14850-like_plant"/>
</dbReference>
<dbReference type="Pfam" id="PF13041">
    <property type="entry name" value="PPR_2"/>
    <property type="match status" value="2"/>
</dbReference>
<dbReference type="PANTHER" id="PTHR47926:SF512">
    <property type="entry name" value="REPEAT (PPR) SUPERFAMILY PROTEIN, PUTATIVE-RELATED"/>
    <property type="match status" value="1"/>
</dbReference>
<dbReference type="InterPro" id="IPR011990">
    <property type="entry name" value="TPR-like_helical_dom_sf"/>
</dbReference>
<protein>
    <recommendedName>
        <fullName evidence="4">DYW domain-containing protein</fullName>
    </recommendedName>
</protein>
<comment type="similarity">
    <text evidence="1">Belongs to the PPR family. PCMP-H subfamily.</text>
</comment>
<feature type="repeat" description="PPR" evidence="3">
    <location>
        <begin position="146"/>
        <end position="180"/>
    </location>
</feature>
<dbReference type="InterPro" id="IPR032867">
    <property type="entry name" value="DYW_dom"/>
</dbReference>
<organism evidence="5 6">
    <name type="scientific">Trapa incisa</name>
    <dbReference type="NCBI Taxonomy" id="236973"/>
    <lineage>
        <taxon>Eukaryota</taxon>
        <taxon>Viridiplantae</taxon>
        <taxon>Streptophyta</taxon>
        <taxon>Embryophyta</taxon>
        <taxon>Tracheophyta</taxon>
        <taxon>Spermatophyta</taxon>
        <taxon>Magnoliopsida</taxon>
        <taxon>eudicotyledons</taxon>
        <taxon>Gunneridae</taxon>
        <taxon>Pentapetalae</taxon>
        <taxon>rosids</taxon>
        <taxon>malvids</taxon>
        <taxon>Myrtales</taxon>
        <taxon>Lythraceae</taxon>
        <taxon>Trapa</taxon>
    </lineage>
</organism>
<evidence type="ECO:0000256" key="1">
    <source>
        <dbReference type="ARBA" id="ARBA00006643"/>
    </source>
</evidence>
<dbReference type="PANTHER" id="PTHR47926">
    <property type="entry name" value="PENTATRICOPEPTIDE REPEAT-CONTAINING PROTEIN"/>
    <property type="match status" value="1"/>
</dbReference>
<feature type="repeat" description="PPR" evidence="3">
    <location>
        <begin position="216"/>
        <end position="250"/>
    </location>
</feature>
<keyword evidence="2" id="KW-0677">Repeat</keyword>
<feature type="domain" description="DYW" evidence="4">
    <location>
        <begin position="802"/>
        <end position="892"/>
    </location>
</feature>
<reference evidence="5 6" key="1">
    <citation type="journal article" date="2023" name="Hortic Res">
        <title>Pangenome of water caltrop reveals structural variations and asymmetric subgenome divergence after allopolyploidization.</title>
        <authorList>
            <person name="Zhang X."/>
            <person name="Chen Y."/>
            <person name="Wang L."/>
            <person name="Yuan Y."/>
            <person name="Fang M."/>
            <person name="Shi L."/>
            <person name="Lu R."/>
            <person name="Comes H.P."/>
            <person name="Ma Y."/>
            <person name="Chen Y."/>
            <person name="Huang G."/>
            <person name="Zhou Y."/>
            <person name="Zheng Z."/>
            <person name="Qiu Y."/>
        </authorList>
    </citation>
    <scope>NUCLEOTIDE SEQUENCE [LARGE SCALE GENOMIC DNA]</scope>
    <source>
        <tissue evidence="5">Roots</tissue>
    </source>
</reference>
<dbReference type="Pfam" id="PF01535">
    <property type="entry name" value="PPR"/>
    <property type="match status" value="8"/>
</dbReference>
<keyword evidence="6" id="KW-1185">Reference proteome</keyword>
<sequence>MAAFIHSTVAPAPPYTLLSSPRYPPSSLHAPNSNGSFSVPKLHFRPSAVSTSQSLILPRLHSHSPPLFYPLENTPPELAYSPLDECFHLLRFSVRYSDAELARAVHCLILRLEGDTRLLNTLISSYLKLGLVPNAYRAFKALSQPNVVSYTAIISGLAKSSREPEAVGLFFGMRSSGIEPNEYTFVAILTACMRSLNLELGSQVHALAVKSGYVGSAFVANSIMSLYSKTGQSDCVFQLFDEMPERDVASWNVVISRLVKEHMHIRAMELYQEMLWMDNFYADHYTLSSLLASCANSFDSRGGRAIHAQTIRKGLERSLSISNALIAFYTKCGSIDDIKILFDEMDTMDVITCTEMVVGFMEFGAVDMAMEMFDKMPEKNSISYVAVLTGLCLNNESSRALNLFRRMVEQGADITECALTSVIKACGLLTDDYTSRQIHGFVLKFGLYANPHIVAALLDMCTRCGRMEDAEKIFCYWSHNEDTSIVYTSMICGHARNGNPDKAISLFCSGQWEGELEMDEVACTSALGVCGTLGFLEMGEQIHCYTFKSGIYSDTEVSNGLVSMYSKCSNLNESLQVFREMPRRDTASWNCMISAHILHRQGEKALAVWSEMKTAAIHPDGITFLLIISAYQHTKLCLVDECQKLFLSMRTEHNMEPSSEHYESYVRVLSFWGYLEEAERAVSSMPFKPEAQIWRALLDGCRIHSAAACGRRVTKQLLSMNPQDASSFVLLSNLYSASGRWHCSETVREEMREQGFRKHPARSWVIHKNKIIPFYTRDKSHPQSKDIHSGLEILIMECLKAGYEPDTSFVLQEVEEHQKKHFLFYHSAKLAAAFGLLMTKPGKPVKVVKNILLCGDCHSFLKKASLVTNREILLRDSSGFHRFVNGTCSCGE</sequence>
<dbReference type="Gene3D" id="1.25.40.10">
    <property type="entry name" value="Tetratricopeptide repeat domain"/>
    <property type="match status" value="6"/>
</dbReference>
<evidence type="ECO:0000259" key="4">
    <source>
        <dbReference type="Pfam" id="PF14432"/>
    </source>
</evidence>
<name>A0AAN7K3T9_9MYRT</name>
<gene>
    <name evidence="5" type="ORF">SAY87_019010</name>
</gene>
<dbReference type="FunFam" id="1.25.40.10:FF:000073">
    <property type="entry name" value="Pentatricopeptide repeat-containing protein chloroplastic"/>
    <property type="match status" value="1"/>
</dbReference>
<feature type="repeat" description="PPR" evidence="3">
    <location>
        <begin position="585"/>
        <end position="619"/>
    </location>
</feature>
<dbReference type="GO" id="GO:0009451">
    <property type="term" value="P:RNA modification"/>
    <property type="evidence" value="ECO:0007669"/>
    <property type="project" value="InterPro"/>
</dbReference>
<comment type="caution">
    <text evidence="5">The sequence shown here is derived from an EMBL/GenBank/DDBJ whole genome shotgun (WGS) entry which is preliminary data.</text>
</comment>
<dbReference type="GO" id="GO:0003723">
    <property type="term" value="F:RNA binding"/>
    <property type="evidence" value="ECO:0007669"/>
    <property type="project" value="InterPro"/>
</dbReference>
<dbReference type="EMBL" id="JAXIOK010000012">
    <property type="protein sequence ID" value="KAK4757709.1"/>
    <property type="molecule type" value="Genomic_DNA"/>
</dbReference>
<dbReference type="InterPro" id="IPR046848">
    <property type="entry name" value="E_motif"/>
</dbReference>
<dbReference type="GO" id="GO:0008270">
    <property type="term" value="F:zinc ion binding"/>
    <property type="evidence" value="ECO:0007669"/>
    <property type="project" value="InterPro"/>
</dbReference>
<dbReference type="Pfam" id="PF20431">
    <property type="entry name" value="E_motif"/>
    <property type="match status" value="1"/>
</dbReference>
<dbReference type="PROSITE" id="PS51375">
    <property type="entry name" value="PPR"/>
    <property type="match status" value="5"/>
</dbReference>
<evidence type="ECO:0000256" key="3">
    <source>
        <dbReference type="PROSITE-ProRule" id="PRU00708"/>
    </source>
</evidence>
<dbReference type="Pfam" id="PF14432">
    <property type="entry name" value="DYW_deaminase"/>
    <property type="match status" value="1"/>
</dbReference>
<evidence type="ECO:0000313" key="6">
    <source>
        <dbReference type="Proteomes" id="UP001345219"/>
    </source>
</evidence>
<evidence type="ECO:0000313" key="5">
    <source>
        <dbReference type="EMBL" id="KAK4757709.1"/>
    </source>
</evidence>
<dbReference type="NCBIfam" id="TIGR00756">
    <property type="entry name" value="PPR"/>
    <property type="match status" value="5"/>
</dbReference>
<dbReference type="AlphaFoldDB" id="A0AAN7K3T9"/>
<evidence type="ECO:0000256" key="2">
    <source>
        <dbReference type="ARBA" id="ARBA00022737"/>
    </source>
</evidence>
<feature type="repeat" description="PPR" evidence="3">
    <location>
        <begin position="380"/>
        <end position="414"/>
    </location>
</feature>
<dbReference type="Proteomes" id="UP001345219">
    <property type="component" value="Chromosome 15"/>
</dbReference>
<dbReference type="InterPro" id="IPR002885">
    <property type="entry name" value="PPR_rpt"/>
</dbReference>
<feature type="repeat" description="PPR" evidence="3">
    <location>
        <begin position="554"/>
        <end position="584"/>
    </location>
</feature>
<dbReference type="FunFam" id="1.25.40.10:FF:002102">
    <property type="entry name" value="Pentatricopeptide repeat-containing protein103"/>
    <property type="match status" value="1"/>
</dbReference>